<sequence>MNQQQEQVITEREEQREYICLHCSATTRLSNKDAIKCKECGKNILLKLRNPNKEVQILAI</sequence>
<organism evidence="3 4">
    <name type="scientific">Hepatospora eriocheir</name>
    <dbReference type="NCBI Taxonomy" id="1081669"/>
    <lineage>
        <taxon>Eukaryota</taxon>
        <taxon>Fungi</taxon>
        <taxon>Fungi incertae sedis</taxon>
        <taxon>Microsporidia</taxon>
        <taxon>Hepatosporidae</taxon>
        <taxon>Hepatospora</taxon>
    </lineage>
</organism>
<dbReference type="Proteomes" id="UP000192501">
    <property type="component" value="Unassembled WGS sequence"/>
</dbReference>
<keyword evidence="1" id="KW-0479">Metal-binding</keyword>
<dbReference type="Pfam" id="PF03604">
    <property type="entry name" value="Zn_ribbon_RPAB4"/>
    <property type="match status" value="1"/>
</dbReference>
<proteinExistence type="predicted"/>
<protein>
    <recommendedName>
        <fullName evidence="5">RPC10</fullName>
    </recommendedName>
</protein>
<dbReference type="EMBL" id="LTAI01000025">
    <property type="protein sequence ID" value="ORE00393.1"/>
    <property type="molecule type" value="Genomic_DNA"/>
</dbReference>
<dbReference type="VEuPathDB" id="MicrosporidiaDB:A0H76_1129"/>
<dbReference type="GO" id="GO:0003899">
    <property type="term" value="F:DNA-directed RNA polymerase activity"/>
    <property type="evidence" value="ECO:0007669"/>
    <property type="project" value="InterPro"/>
</dbReference>
<evidence type="ECO:0000256" key="1">
    <source>
        <dbReference type="ARBA" id="ARBA00022723"/>
    </source>
</evidence>
<dbReference type="SUPFAM" id="SSF63393">
    <property type="entry name" value="RNA polymerase subunits"/>
    <property type="match status" value="1"/>
</dbReference>
<dbReference type="SMART" id="SM00659">
    <property type="entry name" value="RPOLCX"/>
    <property type="match status" value="1"/>
</dbReference>
<accession>A0A1X0QKU9</accession>
<evidence type="ECO:0000313" key="3">
    <source>
        <dbReference type="EMBL" id="ORE00393.1"/>
    </source>
</evidence>
<dbReference type="InterPro" id="IPR006591">
    <property type="entry name" value="RNAP_P/RPABC4"/>
</dbReference>
<dbReference type="GO" id="GO:0046872">
    <property type="term" value="F:metal ion binding"/>
    <property type="evidence" value="ECO:0007669"/>
    <property type="project" value="UniProtKB-KW"/>
</dbReference>
<dbReference type="AlphaFoldDB" id="A0A1X0QKU9"/>
<comment type="caution">
    <text evidence="3">The sequence shown here is derived from an EMBL/GenBank/DDBJ whole genome shotgun (WGS) entry which is preliminary data.</text>
</comment>
<keyword evidence="2" id="KW-0862">Zinc</keyword>
<dbReference type="GO" id="GO:0003677">
    <property type="term" value="F:DNA binding"/>
    <property type="evidence" value="ECO:0007669"/>
    <property type="project" value="InterPro"/>
</dbReference>
<evidence type="ECO:0008006" key="5">
    <source>
        <dbReference type="Google" id="ProtNLM"/>
    </source>
</evidence>
<dbReference type="GO" id="GO:0006351">
    <property type="term" value="P:DNA-templated transcription"/>
    <property type="evidence" value="ECO:0007669"/>
    <property type="project" value="InterPro"/>
</dbReference>
<gene>
    <name evidence="3" type="ORF">A0H76_1129</name>
</gene>
<name>A0A1X0QKU9_9MICR</name>
<reference evidence="3 4" key="1">
    <citation type="journal article" date="2017" name="Environ. Microbiol.">
        <title>Decay of the glycolytic pathway and adaptation to intranuclear parasitism within Enterocytozoonidae microsporidia.</title>
        <authorList>
            <person name="Wiredu Boakye D."/>
            <person name="Jaroenlak P."/>
            <person name="Prachumwat A."/>
            <person name="Williams T.A."/>
            <person name="Bateman K.S."/>
            <person name="Itsathitphaisarn O."/>
            <person name="Sritunyalucksana K."/>
            <person name="Paszkiewicz K.H."/>
            <person name="Moore K.A."/>
            <person name="Stentiford G.D."/>
            <person name="Williams B.A."/>
        </authorList>
    </citation>
    <scope>NUCLEOTIDE SEQUENCE [LARGE SCALE GENOMIC DNA]</scope>
    <source>
        <strain evidence="4">canceri</strain>
    </source>
</reference>
<dbReference type="InterPro" id="IPR029040">
    <property type="entry name" value="RPABC4/Spt4"/>
</dbReference>
<dbReference type="Gene3D" id="2.20.28.30">
    <property type="entry name" value="RNA polymerase ii, chain L"/>
    <property type="match status" value="1"/>
</dbReference>
<evidence type="ECO:0000256" key="2">
    <source>
        <dbReference type="ARBA" id="ARBA00022833"/>
    </source>
</evidence>
<evidence type="ECO:0000313" key="4">
    <source>
        <dbReference type="Proteomes" id="UP000192501"/>
    </source>
</evidence>